<sequence>MLLMPGVREDTRHRILDSARRIVASKGYAAVGINEVLGDAKVPKGSFYHFFESKDAFGRAMLDDYFVEYLAEMDAFLAEPGLTTAQRLMNYWASWYDNQSFNDCQGKCLAVKLGAEVADLSEPMRLSLEAGTGEIINRLESAITAGVGDGSVTVVNDPRATAQMLYDMWMGASVMAKIRRDRVHFDTSLTATRQLLHIA</sequence>
<dbReference type="InterPro" id="IPR009057">
    <property type="entry name" value="Homeodomain-like_sf"/>
</dbReference>
<evidence type="ECO:0000256" key="3">
    <source>
        <dbReference type="ARBA" id="ARBA00023163"/>
    </source>
</evidence>
<protein>
    <submittedName>
        <fullName evidence="6">TetR family transcriptional regulator</fullName>
    </submittedName>
</protein>
<organism evidence="6 7">
    <name type="scientific">Winogradskya humida</name>
    <dbReference type="NCBI Taxonomy" id="113566"/>
    <lineage>
        <taxon>Bacteria</taxon>
        <taxon>Bacillati</taxon>
        <taxon>Actinomycetota</taxon>
        <taxon>Actinomycetes</taxon>
        <taxon>Micromonosporales</taxon>
        <taxon>Micromonosporaceae</taxon>
        <taxon>Winogradskya</taxon>
    </lineage>
</organism>
<dbReference type="PANTHER" id="PTHR47506:SF6">
    <property type="entry name" value="HTH-TYPE TRANSCRIPTIONAL REPRESSOR NEMR"/>
    <property type="match status" value="1"/>
</dbReference>
<dbReference type="PRINTS" id="PR00455">
    <property type="entry name" value="HTHTETR"/>
</dbReference>
<dbReference type="InterPro" id="IPR036271">
    <property type="entry name" value="Tet_transcr_reg_TetR-rel_C_sf"/>
</dbReference>
<keyword evidence="3" id="KW-0804">Transcription</keyword>
<evidence type="ECO:0000313" key="7">
    <source>
        <dbReference type="Proteomes" id="UP000603200"/>
    </source>
</evidence>
<keyword evidence="2 4" id="KW-0238">DNA-binding</keyword>
<feature type="domain" description="HTH tetR-type" evidence="5">
    <location>
        <begin position="9"/>
        <end position="69"/>
    </location>
</feature>
<evidence type="ECO:0000259" key="5">
    <source>
        <dbReference type="PROSITE" id="PS50977"/>
    </source>
</evidence>
<dbReference type="PANTHER" id="PTHR47506">
    <property type="entry name" value="TRANSCRIPTIONAL REGULATORY PROTEIN"/>
    <property type="match status" value="1"/>
</dbReference>
<name>A0ABQ4A7P6_9ACTN</name>
<proteinExistence type="predicted"/>
<keyword evidence="1" id="KW-0805">Transcription regulation</keyword>
<evidence type="ECO:0000256" key="2">
    <source>
        <dbReference type="ARBA" id="ARBA00023125"/>
    </source>
</evidence>
<dbReference type="Pfam" id="PF00440">
    <property type="entry name" value="TetR_N"/>
    <property type="match status" value="1"/>
</dbReference>
<dbReference type="PROSITE" id="PS50977">
    <property type="entry name" value="HTH_TETR_2"/>
    <property type="match status" value="1"/>
</dbReference>
<dbReference type="SUPFAM" id="SSF46689">
    <property type="entry name" value="Homeodomain-like"/>
    <property type="match status" value="1"/>
</dbReference>
<dbReference type="SUPFAM" id="SSF48498">
    <property type="entry name" value="Tetracyclin repressor-like, C-terminal domain"/>
    <property type="match status" value="1"/>
</dbReference>
<evidence type="ECO:0000256" key="1">
    <source>
        <dbReference type="ARBA" id="ARBA00023015"/>
    </source>
</evidence>
<comment type="caution">
    <text evidence="6">The sequence shown here is derived from an EMBL/GenBank/DDBJ whole genome shotgun (WGS) entry which is preliminary data.</text>
</comment>
<dbReference type="InterPro" id="IPR001647">
    <property type="entry name" value="HTH_TetR"/>
</dbReference>
<reference evidence="6 7" key="1">
    <citation type="submission" date="2021-01" db="EMBL/GenBank/DDBJ databases">
        <title>Whole genome shotgun sequence of Actinoplanes humidus NBRC 14915.</title>
        <authorList>
            <person name="Komaki H."/>
            <person name="Tamura T."/>
        </authorList>
    </citation>
    <scope>NUCLEOTIDE SEQUENCE [LARGE SCALE GENOMIC DNA]</scope>
    <source>
        <strain evidence="6 7">NBRC 14915</strain>
    </source>
</reference>
<keyword evidence="7" id="KW-1185">Reference proteome</keyword>
<dbReference type="Gene3D" id="1.10.357.10">
    <property type="entry name" value="Tetracycline Repressor, domain 2"/>
    <property type="match status" value="1"/>
</dbReference>
<feature type="DNA-binding region" description="H-T-H motif" evidence="4">
    <location>
        <begin position="32"/>
        <end position="51"/>
    </location>
</feature>
<gene>
    <name evidence="6" type="ORF">Ahu01nite_097500</name>
</gene>
<evidence type="ECO:0000313" key="6">
    <source>
        <dbReference type="EMBL" id="GIE26648.1"/>
    </source>
</evidence>
<dbReference type="InterPro" id="IPR011075">
    <property type="entry name" value="TetR_C"/>
</dbReference>
<evidence type="ECO:0000256" key="4">
    <source>
        <dbReference type="PROSITE-ProRule" id="PRU00335"/>
    </source>
</evidence>
<dbReference type="Proteomes" id="UP000603200">
    <property type="component" value="Unassembled WGS sequence"/>
</dbReference>
<dbReference type="EMBL" id="BOMN01000148">
    <property type="protein sequence ID" value="GIE26648.1"/>
    <property type="molecule type" value="Genomic_DNA"/>
</dbReference>
<dbReference type="Pfam" id="PF16925">
    <property type="entry name" value="TetR_C_13"/>
    <property type="match status" value="1"/>
</dbReference>
<accession>A0ABQ4A7P6</accession>